<proteinExistence type="predicted"/>
<dbReference type="PROSITE" id="PS01124">
    <property type="entry name" value="HTH_ARAC_FAMILY_2"/>
    <property type="match status" value="1"/>
</dbReference>
<name>A0A419WXJ8_9BACT</name>
<protein>
    <submittedName>
        <fullName evidence="6">AraC family transcriptional regulator</fullName>
    </submittedName>
</protein>
<dbReference type="Pfam" id="PF12833">
    <property type="entry name" value="HTH_18"/>
    <property type="match status" value="1"/>
</dbReference>
<dbReference type="SMART" id="SM00342">
    <property type="entry name" value="HTH_ARAC"/>
    <property type="match status" value="1"/>
</dbReference>
<keyword evidence="4" id="KW-1133">Transmembrane helix</keyword>
<evidence type="ECO:0000256" key="3">
    <source>
        <dbReference type="ARBA" id="ARBA00023163"/>
    </source>
</evidence>
<dbReference type="InterPro" id="IPR020449">
    <property type="entry name" value="Tscrpt_reg_AraC-type_HTH"/>
</dbReference>
<gene>
    <name evidence="6" type="ORF">BXY64_3174</name>
</gene>
<dbReference type="PRINTS" id="PR00032">
    <property type="entry name" value="HTHARAC"/>
</dbReference>
<feature type="transmembrane region" description="Helical" evidence="4">
    <location>
        <begin position="6"/>
        <end position="30"/>
    </location>
</feature>
<accession>A0A419WXJ8</accession>
<organism evidence="6 7">
    <name type="scientific">Marinifilum flexuosum</name>
    <dbReference type="NCBI Taxonomy" id="1117708"/>
    <lineage>
        <taxon>Bacteria</taxon>
        <taxon>Pseudomonadati</taxon>
        <taxon>Bacteroidota</taxon>
        <taxon>Bacteroidia</taxon>
        <taxon>Marinilabiliales</taxon>
        <taxon>Marinifilaceae</taxon>
    </lineage>
</organism>
<evidence type="ECO:0000256" key="2">
    <source>
        <dbReference type="ARBA" id="ARBA00023125"/>
    </source>
</evidence>
<feature type="transmembrane region" description="Helical" evidence="4">
    <location>
        <begin position="67"/>
        <end position="90"/>
    </location>
</feature>
<keyword evidence="2" id="KW-0238">DNA-binding</keyword>
<feature type="transmembrane region" description="Helical" evidence="4">
    <location>
        <begin position="159"/>
        <end position="179"/>
    </location>
</feature>
<dbReference type="RefSeq" id="WP_120240909.1">
    <property type="nucleotide sequence ID" value="NZ_RAPQ01000010.1"/>
</dbReference>
<keyword evidence="4" id="KW-0812">Transmembrane</keyword>
<dbReference type="InterPro" id="IPR018062">
    <property type="entry name" value="HTH_AraC-typ_CS"/>
</dbReference>
<feature type="transmembrane region" description="Helical" evidence="4">
    <location>
        <begin position="199"/>
        <end position="217"/>
    </location>
</feature>
<evidence type="ECO:0000256" key="4">
    <source>
        <dbReference type="SAM" id="Phobius"/>
    </source>
</evidence>
<feature type="transmembrane region" description="Helical" evidence="4">
    <location>
        <begin position="229"/>
        <end position="246"/>
    </location>
</feature>
<dbReference type="InterPro" id="IPR009057">
    <property type="entry name" value="Homeodomain-like_sf"/>
</dbReference>
<sequence>MYPVELRLDIFSLLILLGIFQGLFLTYFFLNKENRKLLSNRIYGFLLISLSLLIFDHWLNYTGYMTRVIFIDNFSEPLNFAIAPICYLYIKYSLKPNFKRRDYWHFAFFAFYVFYSFFYYLQTDEFKFNSFVWVNHPNWERIQAVQTFSDDPLQLRAHINQLTLLHFVVYLGFSIREIIKEVKSKSLQFWKLKNQQLRWLRNLCLHFFVVIIIFIVTKATLGRDLGDHFIASYITLIIYLASIKVVNDSLFFKKSNTAKVPEKYSKSSLNESQKDKILDQLNQMMQNEEYFTNNMASLPNLSKKIGCVSHHVSQVINERLEKSFFEWMAELRVEKAKELLSQNENQNITIEELAERVGYNSKSSFNKAFKKYTSQTPTQFKNSL</sequence>
<dbReference type="SUPFAM" id="SSF46689">
    <property type="entry name" value="Homeodomain-like"/>
    <property type="match status" value="1"/>
</dbReference>
<dbReference type="PROSITE" id="PS00041">
    <property type="entry name" value="HTH_ARAC_FAMILY_1"/>
    <property type="match status" value="1"/>
</dbReference>
<dbReference type="OrthoDB" id="5492415at2"/>
<dbReference type="EMBL" id="RAPQ01000010">
    <property type="protein sequence ID" value="RKE00170.1"/>
    <property type="molecule type" value="Genomic_DNA"/>
</dbReference>
<dbReference type="Proteomes" id="UP000284531">
    <property type="component" value="Unassembled WGS sequence"/>
</dbReference>
<keyword evidence="4" id="KW-0472">Membrane</keyword>
<evidence type="ECO:0000259" key="5">
    <source>
        <dbReference type="PROSITE" id="PS01124"/>
    </source>
</evidence>
<dbReference type="GO" id="GO:0003700">
    <property type="term" value="F:DNA-binding transcription factor activity"/>
    <property type="evidence" value="ECO:0007669"/>
    <property type="project" value="InterPro"/>
</dbReference>
<evidence type="ECO:0000313" key="7">
    <source>
        <dbReference type="Proteomes" id="UP000284531"/>
    </source>
</evidence>
<dbReference type="GO" id="GO:0043565">
    <property type="term" value="F:sequence-specific DNA binding"/>
    <property type="evidence" value="ECO:0007669"/>
    <property type="project" value="InterPro"/>
</dbReference>
<dbReference type="PANTHER" id="PTHR43280">
    <property type="entry name" value="ARAC-FAMILY TRANSCRIPTIONAL REGULATOR"/>
    <property type="match status" value="1"/>
</dbReference>
<feature type="transmembrane region" description="Helical" evidence="4">
    <location>
        <begin position="42"/>
        <end position="61"/>
    </location>
</feature>
<dbReference type="InterPro" id="IPR018060">
    <property type="entry name" value="HTH_AraC"/>
</dbReference>
<keyword evidence="7" id="KW-1185">Reference proteome</keyword>
<dbReference type="Gene3D" id="1.10.10.60">
    <property type="entry name" value="Homeodomain-like"/>
    <property type="match status" value="1"/>
</dbReference>
<reference evidence="6 7" key="1">
    <citation type="submission" date="2018-09" db="EMBL/GenBank/DDBJ databases">
        <title>Genomic Encyclopedia of Archaeal and Bacterial Type Strains, Phase II (KMG-II): from individual species to whole genera.</title>
        <authorList>
            <person name="Goeker M."/>
        </authorList>
    </citation>
    <scope>NUCLEOTIDE SEQUENCE [LARGE SCALE GENOMIC DNA]</scope>
    <source>
        <strain evidence="6 7">DSM 21950</strain>
    </source>
</reference>
<comment type="caution">
    <text evidence="6">The sequence shown here is derived from an EMBL/GenBank/DDBJ whole genome shotgun (WGS) entry which is preliminary data.</text>
</comment>
<evidence type="ECO:0000313" key="6">
    <source>
        <dbReference type="EMBL" id="RKE00170.1"/>
    </source>
</evidence>
<dbReference type="AlphaFoldDB" id="A0A419WXJ8"/>
<feature type="domain" description="HTH araC/xylS-type" evidence="5">
    <location>
        <begin position="275"/>
        <end position="383"/>
    </location>
</feature>
<feature type="transmembrane region" description="Helical" evidence="4">
    <location>
        <begin position="102"/>
        <end position="121"/>
    </location>
</feature>
<keyword evidence="1" id="KW-0805">Transcription regulation</keyword>
<dbReference type="PANTHER" id="PTHR43280:SF29">
    <property type="entry name" value="ARAC-FAMILY TRANSCRIPTIONAL REGULATOR"/>
    <property type="match status" value="1"/>
</dbReference>
<evidence type="ECO:0000256" key="1">
    <source>
        <dbReference type="ARBA" id="ARBA00023015"/>
    </source>
</evidence>
<keyword evidence="3" id="KW-0804">Transcription</keyword>